<dbReference type="SUPFAM" id="SSF53335">
    <property type="entry name" value="S-adenosyl-L-methionine-dependent methyltransferases"/>
    <property type="match status" value="1"/>
</dbReference>
<dbReference type="OMA" id="PIMCLES"/>
<gene>
    <name evidence="14" type="ORF">MGL_1909</name>
</gene>
<dbReference type="KEGG" id="mgl:MGL_1909"/>
<dbReference type="RefSeq" id="XP_001730910.1">
    <property type="nucleotide sequence ID" value="XM_001730858.1"/>
</dbReference>
<feature type="compositionally biased region" description="Basic and acidic residues" evidence="12">
    <location>
        <begin position="102"/>
        <end position="118"/>
    </location>
</feature>
<keyword evidence="7 11" id="KW-0156">Chromatin regulator</keyword>
<evidence type="ECO:0000256" key="10">
    <source>
        <dbReference type="ARBA" id="ARBA00047770"/>
    </source>
</evidence>
<dbReference type="PROSITE" id="PS51569">
    <property type="entry name" value="DOT1"/>
    <property type="match status" value="1"/>
</dbReference>
<keyword evidence="8 11" id="KW-0539">Nucleus</keyword>
<keyword evidence="5 11" id="KW-0808">Transferase</keyword>
<proteinExistence type="inferred from homology"/>
<comment type="miscellaneous">
    <text evidence="11">In contrast to other lysine histone methyltransferases, it does not contain a SET domain, suggesting the existence of another mechanism for methylation of lysine residues of histones.</text>
</comment>
<keyword evidence="6 11" id="KW-0949">S-adenosyl-L-methionine</keyword>
<dbReference type="InterPro" id="IPR029063">
    <property type="entry name" value="SAM-dependent_MTases_sf"/>
</dbReference>
<keyword evidence="4 11" id="KW-0489">Methyltransferase</keyword>
<comment type="caution">
    <text evidence="14">The sequence shown here is derived from an EMBL/GenBank/DDBJ whole genome shotgun (WGS) entry which is preliminary data.</text>
</comment>
<dbReference type="STRING" id="425265.A8PZD0"/>
<dbReference type="GO" id="GO:0006281">
    <property type="term" value="P:DNA repair"/>
    <property type="evidence" value="ECO:0007669"/>
    <property type="project" value="TreeGrafter"/>
</dbReference>
<evidence type="ECO:0000256" key="5">
    <source>
        <dbReference type="ARBA" id="ARBA00022679"/>
    </source>
</evidence>
<dbReference type="Gene3D" id="3.40.50.150">
    <property type="entry name" value="Vaccinia Virus protein VP39"/>
    <property type="match status" value="1"/>
</dbReference>
<dbReference type="InterPro" id="IPR030445">
    <property type="entry name" value="H3-K79_meTrfase"/>
</dbReference>
<comment type="activity regulation">
    <text evidence="11">Ubiquitination of histone H2B to form H2BK123ub1 is required for efficient DOT1 methyltransferase activity on histone H3.</text>
</comment>
<dbReference type="InParanoid" id="A8PZD0"/>
<feature type="compositionally biased region" description="Polar residues" evidence="12">
    <location>
        <begin position="71"/>
        <end position="89"/>
    </location>
</feature>
<evidence type="ECO:0000256" key="4">
    <source>
        <dbReference type="ARBA" id="ARBA00022603"/>
    </source>
</evidence>
<dbReference type="AlphaFoldDB" id="A8PZD0"/>
<protein>
    <recommendedName>
        <fullName evidence="3 11">Histone-lysine N-methyltransferase, H3 lysine-79 specific</fullName>
        <ecNumber evidence="2 11">2.1.1.360</ecNumber>
    </recommendedName>
    <alternativeName>
        <fullName evidence="9 11">Histone H3-K79 methyltransferase</fullName>
    </alternativeName>
</protein>
<comment type="function">
    <text evidence="11">Histone methyltransferase that specifically trimethylates histone H3 to form H3K79me3. This methylation is required for telomere silencing and for the pachytene checkpoint during the meiotic cell cycle by allowing the recruitment of RAD9 to double strand breaks. Nucleosomes are preferred as substrate compared to free histone.</text>
</comment>
<evidence type="ECO:0000259" key="13">
    <source>
        <dbReference type="PROSITE" id="PS51569"/>
    </source>
</evidence>
<dbReference type="GO" id="GO:0005634">
    <property type="term" value="C:nucleus"/>
    <property type="evidence" value="ECO:0007669"/>
    <property type="project" value="UniProtKB-SubCell"/>
</dbReference>
<comment type="catalytic activity">
    <reaction evidence="10 11">
        <text>L-lysyl(79)-[histone H3] + 3 S-adenosyl-L-methionine = N(6),N(6),N(6)-trimethyl-L-lysyl(79)-[histone H3] + 3 S-adenosyl-L-homocysteine + 3 H(+)</text>
        <dbReference type="Rhea" id="RHEA:60328"/>
        <dbReference type="Rhea" id="RHEA-COMP:15549"/>
        <dbReference type="Rhea" id="RHEA-COMP:15552"/>
        <dbReference type="ChEBI" id="CHEBI:15378"/>
        <dbReference type="ChEBI" id="CHEBI:29969"/>
        <dbReference type="ChEBI" id="CHEBI:57856"/>
        <dbReference type="ChEBI" id="CHEBI:59789"/>
        <dbReference type="ChEBI" id="CHEBI:61961"/>
        <dbReference type="EC" id="2.1.1.360"/>
    </reaction>
</comment>
<sequence>MDFFGQRGKPSRPGQRPASIVTTTTTTARVQTSQIPTTHKKPPLARHNALPDAVKKRIERDRIAAHKATGNDANNTHTVRDSNSMQATYEQPKKRAKTSSAPRERTNRFRRSPIKEDDDHSDDASGSNLEHITHKTRPIPSRSKFEYHVPREILDVPGYNPLSEEVRVNKAPTISSRALVEASGAEYELCTCSILDIANDLFWGCTDFENLDRDTVVILEYPASEAVEEFTLLVPKEVDEYDPISDLLSAVGVMVAHYVPSDMQAEFGSLESLETSSNAGMPLKKTVGASLPMKNAGEFDHASPPPLDDEPILRAFSKARNRRNGPLFVRTLDRFNAKMRQLKKDGILAAHVQWLGQTHGVPQHVWRIIQEQVYARVVAPHVGKLKQYEAFSDHVYGEMLPPFLSEIARVANMGPSSVFVDLGSGIGNLLVQASLQTGCEAYGCEYMQVPSELATRQIMEATHRWRMWLLCGGRRLEAWHEDFTDSEHVRNVLRRADVVLVNK</sequence>
<comment type="similarity">
    <text evidence="11">Belongs to the class I-like SAM-binding methyltransferase superfamily. DOT1 family.</text>
</comment>
<dbReference type="PANTHER" id="PTHR21451:SF0">
    <property type="entry name" value="HISTONE-LYSINE N-METHYLTRANSFERASE, H3 LYSINE-79 SPECIFIC"/>
    <property type="match status" value="1"/>
</dbReference>
<evidence type="ECO:0000256" key="2">
    <source>
        <dbReference type="ARBA" id="ARBA00012190"/>
    </source>
</evidence>
<dbReference type="GO" id="GO:0000077">
    <property type="term" value="P:DNA damage checkpoint signaling"/>
    <property type="evidence" value="ECO:0007669"/>
    <property type="project" value="TreeGrafter"/>
</dbReference>
<dbReference type="Pfam" id="PF08123">
    <property type="entry name" value="DOT1"/>
    <property type="match status" value="1"/>
</dbReference>
<dbReference type="InterPro" id="IPR025789">
    <property type="entry name" value="DOT1_dom"/>
</dbReference>
<feature type="domain" description="DOT1" evidence="13">
    <location>
        <begin position="272"/>
        <end position="503"/>
    </location>
</feature>
<evidence type="ECO:0000256" key="9">
    <source>
        <dbReference type="ARBA" id="ARBA00029821"/>
    </source>
</evidence>
<dbReference type="OrthoDB" id="443402at2759"/>
<feature type="region of interest" description="Disordered" evidence="12">
    <location>
        <begin position="1"/>
        <end position="143"/>
    </location>
</feature>
<evidence type="ECO:0000256" key="11">
    <source>
        <dbReference type="RuleBase" id="RU271113"/>
    </source>
</evidence>
<organism evidence="14 15">
    <name type="scientific">Malassezia globosa (strain ATCC MYA-4612 / CBS 7966)</name>
    <name type="common">Dandruff-associated fungus</name>
    <dbReference type="NCBI Taxonomy" id="425265"/>
    <lineage>
        <taxon>Eukaryota</taxon>
        <taxon>Fungi</taxon>
        <taxon>Dikarya</taxon>
        <taxon>Basidiomycota</taxon>
        <taxon>Ustilaginomycotina</taxon>
        <taxon>Malasseziomycetes</taxon>
        <taxon>Malasseziales</taxon>
        <taxon>Malasseziaceae</taxon>
        <taxon>Malassezia</taxon>
    </lineage>
</organism>
<dbReference type="EC" id="2.1.1.360" evidence="2 11"/>
<evidence type="ECO:0000256" key="1">
    <source>
        <dbReference type="ARBA" id="ARBA00004123"/>
    </source>
</evidence>
<accession>A8PZD0</accession>
<evidence type="ECO:0000256" key="8">
    <source>
        <dbReference type="ARBA" id="ARBA00023242"/>
    </source>
</evidence>
<evidence type="ECO:0000256" key="7">
    <source>
        <dbReference type="ARBA" id="ARBA00022853"/>
    </source>
</evidence>
<comment type="subcellular location">
    <subcellularLocation>
        <location evidence="1 11">Nucleus</location>
    </subcellularLocation>
</comment>
<dbReference type="GO" id="GO:0032259">
    <property type="term" value="P:methylation"/>
    <property type="evidence" value="ECO:0007669"/>
    <property type="project" value="UniProtKB-KW"/>
</dbReference>
<dbReference type="EMBL" id="AAYY01000006">
    <property type="protein sequence ID" value="EDP43696.1"/>
    <property type="molecule type" value="Genomic_DNA"/>
</dbReference>
<dbReference type="GeneID" id="5855217"/>
<evidence type="ECO:0000256" key="12">
    <source>
        <dbReference type="SAM" id="MobiDB-lite"/>
    </source>
</evidence>
<evidence type="ECO:0000313" key="15">
    <source>
        <dbReference type="Proteomes" id="UP000008837"/>
    </source>
</evidence>
<dbReference type="VEuPathDB" id="FungiDB:MGL_1909"/>
<evidence type="ECO:0000313" key="14">
    <source>
        <dbReference type="EMBL" id="EDP43696.1"/>
    </source>
</evidence>
<name>A8PZD0_MALGO</name>
<keyword evidence="15" id="KW-1185">Reference proteome</keyword>
<dbReference type="GO" id="GO:0140956">
    <property type="term" value="F:histone H3K79 trimethyltransferase activity"/>
    <property type="evidence" value="ECO:0007669"/>
    <property type="project" value="UniProtKB-EC"/>
</dbReference>
<dbReference type="PANTHER" id="PTHR21451">
    <property type="entry name" value="HISTONE H3 METHYLTRANSFERASE"/>
    <property type="match status" value="1"/>
</dbReference>
<evidence type="ECO:0000256" key="3">
    <source>
        <dbReference type="ARBA" id="ARBA00020987"/>
    </source>
</evidence>
<feature type="compositionally biased region" description="Basic and acidic residues" evidence="12">
    <location>
        <begin position="53"/>
        <end position="64"/>
    </location>
</feature>
<evidence type="ECO:0000256" key="6">
    <source>
        <dbReference type="ARBA" id="ARBA00022691"/>
    </source>
</evidence>
<dbReference type="Gene3D" id="1.10.260.170">
    <property type="match status" value="1"/>
</dbReference>
<reference evidence="14 15" key="1">
    <citation type="journal article" date="2007" name="Proc. Natl. Acad. Sci. U.S.A.">
        <title>Dandruff-associated Malassezia genomes reveal convergent and divergent virulence traits shared with plant and human fungal pathogens.</title>
        <authorList>
            <person name="Xu J."/>
            <person name="Saunders C.W."/>
            <person name="Hu P."/>
            <person name="Grant R.A."/>
            <person name="Boekhout T."/>
            <person name="Kuramae E.E."/>
            <person name="Kronstad J.W."/>
            <person name="Deangelis Y.M."/>
            <person name="Reeder N.L."/>
            <person name="Johnstone K.R."/>
            <person name="Leland M."/>
            <person name="Fieno A.M."/>
            <person name="Begley W.M."/>
            <person name="Sun Y."/>
            <person name="Lacey M.P."/>
            <person name="Chaudhary T."/>
            <person name="Keough T."/>
            <person name="Chu L."/>
            <person name="Sears R."/>
            <person name="Yuan B."/>
            <person name="Dawson T.L.Jr."/>
        </authorList>
    </citation>
    <scope>NUCLEOTIDE SEQUENCE [LARGE SCALE GENOMIC DNA]</scope>
    <source>
        <strain evidence="15">ATCC MYA-4612 / CBS 7966</strain>
    </source>
</reference>
<feature type="compositionally biased region" description="Polar residues" evidence="12">
    <location>
        <begin position="28"/>
        <end position="37"/>
    </location>
</feature>
<dbReference type="Proteomes" id="UP000008837">
    <property type="component" value="Unassembled WGS sequence"/>
</dbReference>